<dbReference type="NCBIfam" id="TIGR00556">
    <property type="entry name" value="pantethn_trn"/>
    <property type="match status" value="1"/>
</dbReference>
<dbReference type="SUPFAM" id="SSF56214">
    <property type="entry name" value="4'-phosphopantetheinyl transferase"/>
    <property type="match status" value="1"/>
</dbReference>
<dbReference type="AlphaFoldDB" id="A0AAT9G3U7"/>
<dbReference type="InterPro" id="IPR002582">
    <property type="entry name" value="ACPS"/>
</dbReference>
<dbReference type="HAMAP" id="MF_00101">
    <property type="entry name" value="AcpS"/>
    <property type="match status" value="1"/>
</dbReference>
<sequence>MSIIGLGIDIIENIRITKIYNKFSHRLPKRILSKIEFDQYQNCKHPVKFLTKCFVIKEAAVKALGTGINNGITFNQFEITNNEVGKPLLKLFNKAHNIAQLLGVRYIHITLTHERLYTCSVVILEN</sequence>
<feature type="domain" description="4'-phosphopantetheinyl transferase" evidence="11">
    <location>
        <begin position="5"/>
        <end position="102"/>
    </location>
</feature>
<dbReference type="GO" id="GO:0008897">
    <property type="term" value="F:holo-[acyl-carrier-protein] synthase activity"/>
    <property type="evidence" value="ECO:0007669"/>
    <property type="project" value="UniProtKB-UniRule"/>
</dbReference>
<protein>
    <recommendedName>
        <fullName evidence="10">Holo-[acyl-carrier-protein] synthase</fullName>
        <shortName evidence="10">Holo-ACP synthase</shortName>
        <ecNumber evidence="10">2.7.8.7</ecNumber>
    </recommendedName>
    <alternativeName>
        <fullName evidence="10">4'-phosphopantetheinyl transferase AcpS</fullName>
    </alternativeName>
</protein>
<keyword evidence="2 10" id="KW-0808">Transferase</keyword>
<reference evidence="12" key="2">
    <citation type="submission" date="2023-10" db="EMBL/GenBank/DDBJ databases">
        <authorList>
            <person name="Koga R."/>
            <person name="Fukatsu T."/>
        </authorList>
    </citation>
    <scope>NUCLEOTIDE SEQUENCE</scope>
    <source>
        <strain evidence="12">Kw-01</strain>
    </source>
</reference>
<comment type="function">
    <text evidence="10">Transfers the 4'-phosphopantetheine moiety from coenzyme A to a Ser of acyl-carrier-protein.</text>
</comment>
<evidence type="ECO:0000313" key="12">
    <source>
        <dbReference type="EMBL" id="BET44397.1"/>
    </source>
</evidence>
<dbReference type="EMBL" id="AP028961">
    <property type="protein sequence ID" value="BET44397.1"/>
    <property type="molecule type" value="Genomic_DNA"/>
</dbReference>
<evidence type="ECO:0000256" key="5">
    <source>
        <dbReference type="ARBA" id="ARBA00022842"/>
    </source>
</evidence>
<evidence type="ECO:0000256" key="8">
    <source>
        <dbReference type="ARBA" id="ARBA00050875"/>
    </source>
</evidence>
<dbReference type="Gene3D" id="3.90.470.20">
    <property type="entry name" value="4'-phosphopantetheinyl transferase domain"/>
    <property type="match status" value="1"/>
</dbReference>
<comment type="cofactor">
    <cofactor evidence="10">
        <name>Mg(2+)</name>
        <dbReference type="ChEBI" id="CHEBI:18420"/>
    </cofactor>
</comment>
<feature type="binding site" evidence="10">
    <location>
        <position position="58"/>
    </location>
    <ligand>
        <name>Mg(2+)</name>
        <dbReference type="ChEBI" id="CHEBI:18420"/>
    </ligand>
</feature>
<comment type="subcellular location">
    <subcellularLocation>
        <location evidence="10">Cytoplasm</location>
    </subcellularLocation>
</comment>
<keyword evidence="3 10" id="KW-0479">Metal-binding</keyword>
<evidence type="ECO:0000259" key="11">
    <source>
        <dbReference type="Pfam" id="PF01648"/>
    </source>
</evidence>
<keyword evidence="1 10" id="KW-0444">Lipid biosynthesis</keyword>
<name>A0AAT9G3U7_9ENTR</name>
<dbReference type="FunFam" id="3.90.470.20:FF:000001">
    <property type="entry name" value="Holo-[acyl-carrier-protein] synthase"/>
    <property type="match status" value="1"/>
</dbReference>
<organism evidence="12">
    <name type="scientific">Candidatus Aschnera chinzeii</name>
    <dbReference type="NCBI Taxonomy" id="1485666"/>
    <lineage>
        <taxon>Bacteria</taxon>
        <taxon>Pseudomonadati</taxon>
        <taxon>Pseudomonadota</taxon>
        <taxon>Gammaproteobacteria</taxon>
        <taxon>Enterobacterales</taxon>
        <taxon>Enterobacteriaceae</taxon>
        <taxon>Candidatus Aschnera</taxon>
    </lineage>
</organism>
<reference evidence="12" key="1">
    <citation type="journal article" date="2023" name="Front. Microbiol.">
        <title>Genome analysis of Candidatus Aschnera chinzeii, the bacterial endosymbiont of the blood-sucking bat fly Penicillidia jenynsii (Insecta: Diptera: Nycteribiidae).</title>
        <authorList>
            <person name="Koga R."/>
            <person name="Moriyama M."/>
            <person name="Nozaki T."/>
            <person name="Fukatsu T."/>
        </authorList>
    </citation>
    <scope>NUCLEOTIDE SEQUENCE</scope>
    <source>
        <strain evidence="12">Kw-01</strain>
    </source>
</reference>
<keyword evidence="7 10" id="KW-0275">Fatty acid biosynthesis</keyword>
<dbReference type="GO" id="GO:0005737">
    <property type="term" value="C:cytoplasm"/>
    <property type="evidence" value="ECO:0007669"/>
    <property type="project" value="UniProtKB-SubCell"/>
</dbReference>
<keyword evidence="4 10" id="KW-0276">Fatty acid metabolism</keyword>
<dbReference type="InterPro" id="IPR008278">
    <property type="entry name" value="4-PPantetheinyl_Trfase_dom"/>
</dbReference>
<keyword evidence="10" id="KW-0963">Cytoplasm</keyword>
<dbReference type="EC" id="2.7.8.7" evidence="10"/>
<keyword evidence="5 10" id="KW-0460">Magnesium</keyword>
<dbReference type="Pfam" id="PF01648">
    <property type="entry name" value="ACPS"/>
    <property type="match status" value="1"/>
</dbReference>
<comment type="catalytic activity">
    <reaction evidence="8 10">
        <text>apo-[ACP] + CoA = holo-[ACP] + adenosine 3',5'-bisphosphate + H(+)</text>
        <dbReference type="Rhea" id="RHEA:12068"/>
        <dbReference type="Rhea" id="RHEA-COMP:9685"/>
        <dbReference type="Rhea" id="RHEA-COMP:9690"/>
        <dbReference type="ChEBI" id="CHEBI:15378"/>
        <dbReference type="ChEBI" id="CHEBI:29999"/>
        <dbReference type="ChEBI" id="CHEBI:57287"/>
        <dbReference type="ChEBI" id="CHEBI:58343"/>
        <dbReference type="ChEBI" id="CHEBI:64479"/>
        <dbReference type="EC" id="2.7.8.7"/>
    </reaction>
</comment>
<gene>
    <name evidence="10 12" type="primary">acpS</name>
    <name evidence="12" type="ORF">ACHINZ_0670</name>
</gene>
<feature type="binding site" evidence="10">
    <location>
        <position position="9"/>
    </location>
    <ligand>
        <name>Mg(2+)</name>
        <dbReference type="ChEBI" id="CHEBI:18420"/>
    </ligand>
</feature>
<evidence type="ECO:0000256" key="10">
    <source>
        <dbReference type="HAMAP-Rule" id="MF_00101"/>
    </source>
</evidence>
<keyword evidence="6 10" id="KW-0443">Lipid metabolism</keyword>
<dbReference type="InterPro" id="IPR004568">
    <property type="entry name" value="Ppantetheine-prot_Trfase_dom"/>
</dbReference>
<evidence type="ECO:0000256" key="1">
    <source>
        <dbReference type="ARBA" id="ARBA00022516"/>
    </source>
</evidence>
<dbReference type="GO" id="GO:0000287">
    <property type="term" value="F:magnesium ion binding"/>
    <property type="evidence" value="ECO:0007669"/>
    <property type="project" value="UniProtKB-UniRule"/>
</dbReference>
<dbReference type="GO" id="GO:0006633">
    <property type="term" value="P:fatty acid biosynthetic process"/>
    <property type="evidence" value="ECO:0007669"/>
    <property type="project" value="UniProtKB-UniRule"/>
</dbReference>
<evidence type="ECO:0000256" key="9">
    <source>
        <dbReference type="ARBA" id="ARBA00054726"/>
    </source>
</evidence>
<proteinExistence type="inferred from homology"/>
<comment type="function">
    <text evidence="9">Transfers the 4'-phosphopantetheine moiety from coenzyme A to the 'Ser-36' of acyl-carrier-protein.</text>
</comment>
<evidence type="ECO:0000256" key="4">
    <source>
        <dbReference type="ARBA" id="ARBA00022832"/>
    </source>
</evidence>
<accession>A0AAT9G3U7</accession>
<evidence type="ECO:0000256" key="3">
    <source>
        <dbReference type="ARBA" id="ARBA00022723"/>
    </source>
</evidence>
<dbReference type="NCBIfam" id="TIGR00516">
    <property type="entry name" value="acpS"/>
    <property type="match status" value="1"/>
</dbReference>
<dbReference type="InterPro" id="IPR037143">
    <property type="entry name" value="4-PPantetheinyl_Trfase_dom_sf"/>
</dbReference>
<evidence type="ECO:0000256" key="6">
    <source>
        <dbReference type="ARBA" id="ARBA00023098"/>
    </source>
</evidence>
<evidence type="ECO:0000256" key="2">
    <source>
        <dbReference type="ARBA" id="ARBA00022679"/>
    </source>
</evidence>
<comment type="similarity">
    <text evidence="10">Belongs to the P-Pant transferase superfamily. AcpS family.</text>
</comment>
<evidence type="ECO:0000256" key="7">
    <source>
        <dbReference type="ARBA" id="ARBA00023160"/>
    </source>
</evidence>